<dbReference type="PANTHER" id="PTHR39327:SF1">
    <property type="entry name" value="BLR5470 PROTEIN"/>
    <property type="match status" value="1"/>
</dbReference>
<organism evidence="1 2">
    <name type="scientific">Halorubrum tropicale</name>
    <dbReference type="NCBI Taxonomy" id="1765655"/>
    <lineage>
        <taxon>Archaea</taxon>
        <taxon>Methanobacteriati</taxon>
        <taxon>Methanobacteriota</taxon>
        <taxon>Stenosarchaea group</taxon>
        <taxon>Halobacteria</taxon>
        <taxon>Halobacteriales</taxon>
        <taxon>Haloferacaceae</taxon>
        <taxon>Halorubrum</taxon>
    </lineage>
</organism>
<dbReference type="Proteomes" id="UP000037747">
    <property type="component" value="Unassembled WGS sequence"/>
</dbReference>
<gene>
    <name evidence="1" type="ORF">AMR74_06730</name>
</gene>
<accession>A0A0N0UAR3</accession>
<reference evidence="1 2" key="1">
    <citation type="submission" date="2015-08" db="EMBL/GenBank/DDBJ databases">
        <title>Genomes of Isolates from Cabo Rojo, PR.</title>
        <authorList>
            <person name="Sanchez-Nieves R.L."/>
            <person name="Montalvo-Rodriguez R."/>
        </authorList>
    </citation>
    <scope>NUCLEOTIDE SEQUENCE [LARGE SCALE GENOMIC DNA]</scope>
    <source>
        <strain evidence="1 2">5</strain>
    </source>
</reference>
<dbReference type="OrthoDB" id="110514at2157"/>
<dbReference type="PATRIC" id="fig|1705389.3.peg.3327"/>
<dbReference type="PANTHER" id="PTHR39327">
    <property type="match status" value="1"/>
</dbReference>
<dbReference type="Gene3D" id="3.10.620.30">
    <property type="match status" value="1"/>
</dbReference>
<proteinExistence type="predicted"/>
<dbReference type="RefSeq" id="WP_053771289.1">
    <property type="nucleotide sequence ID" value="NZ_LIST01000002.1"/>
</dbReference>
<evidence type="ECO:0000313" key="2">
    <source>
        <dbReference type="Proteomes" id="UP000037747"/>
    </source>
</evidence>
<dbReference type="AlphaFoldDB" id="A0A0N0UAR3"/>
<keyword evidence="2" id="KW-1185">Reference proteome</keyword>
<dbReference type="STRING" id="1765655.AMR74_06730"/>
<sequence length="290" mass="31127">MKRRELLRRGVAQCALGLVASALGGLSRLYSSAVTPSPGRAATPRSLDAADGVARNRVGGRYALTYDWTDGRGRRWSVDLSVPRPAYAAAARRPRGYLSALESARTDPHARRLVERIDAANALENRNGVAFPDTARFERAVSFVRSLPYVTDTASKGVPDYVRAVPETLVDAGGDCEDLTYLLVGMLSQPPFGYRTALAFLPGHVLVGVHRADLPTTHADAATLPDGPYVPVESVRARPIGEFRDEPVLAVYGDGLEFVDRTAIAETAAEVARDPSELETLNGILTSLSA</sequence>
<evidence type="ECO:0008006" key="3">
    <source>
        <dbReference type="Google" id="ProtNLM"/>
    </source>
</evidence>
<evidence type="ECO:0000313" key="1">
    <source>
        <dbReference type="EMBL" id="KOX97114.1"/>
    </source>
</evidence>
<name>A0A0N0UAR3_9EURY</name>
<protein>
    <recommendedName>
        <fullName evidence="3">Transglutaminase-like domain-containing protein</fullName>
    </recommendedName>
</protein>
<dbReference type="InterPro" id="IPR010319">
    <property type="entry name" value="Transglutaminase-like_Cys_pept"/>
</dbReference>
<dbReference type="EMBL" id="LIST01000002">
    <property type="protein sequence ID" value="KOX97114.1"/>
    <property type="molecule type" value="Genomic_DNA"/>
</dbReference>
<comment type="caution">
    <text evidence="1">The sequence shown here is derived from an EMBL/GenBank/DDBJ whole genome shotgun (WGS) entry which is preliminary data.</text>
</comment>